<evidence type="ECO:0000256" key="5">
    <source>
        <dbReference type="ARBA" id="ARBA00023125"/>
    </source>
</evidence>
<dbReference type="InterPro" id="IPR022876">
    <property type="entry name" value="Tscrpt_rep_Rex"/>
</dbReference>
<dbReference type="SMART" id="SM00881">
    <property type="entry name" value="CoA_binding"/>
    <property type="match status" value="1"/>
</dbReference>
<dbReference type="PANTHER" id="PTHR35786">
    <property type="entry name" value="REDOX-SENSING TRANSCRIPTIONAL REPRESSOR REX"/>
    <property type="match status" value="1"/>
</dbReference>
<evidence type="ECO:0000256" key="7">
    <source>
        <dbReference type="HAMAP-Rule" id="MF_01131"/>
    </source>
</evidence>
<evidence type="ECO:0000259" key="9">
    <source>
        <dbReference type="SMART" id="SM00881"/>
    </source>
</evidence>
<evidence type="ECO:0000256" key="6">
    <source>
        <dbReference type="ARBA" id="ARBA00023163"/>
    </source>
</evidence>
<feature type="binding site" evidence="7">
    <location>
        <begin position="137"/>
        <end position="142"/>
    </location>
    <ligand>
        <name>NAD(+)</name>
        <dbReference type="ChEBI" id="CHEBI:57540"/>
    </ligand>
</feature>
<dbReference type="GO" id="GO:0051775">
    <property type="term" value="P:response to redox state"/>
    <property type="evidence" value="ECO:0007669"/>
    <property type="project" value="InterPro"/>
</dbReference>
<dbReference type="NCBIfam" id="NF003992">
    <property type="entry name" value="PRK05472.2-1"/>
    <property type="match status" value="1"/>
</dbReference>
<dbReference type="NCBIfam" id="NF003994">
    <property type="entry name" value="PRK05472.2-3"/>
    <property type="match status" value="1"/>
</dbReference>
<dbReference type="Gene3D" id="1.10.10.10">
    <property type="entry name" value="Winged helix-like DNA-binding domain superfamily/Winged helix DNA-binding domain"/>
    <property type="match status" value="1"/>
</dbReference>
<dbReference type="Pfam" id="PF02629">
    <property type="entry name" value="CoA_binding"/>
    <property type="match status" value="1"/>
</dbReference>
<reference evidence="10 11" key="1">
    <citation type="submission" date="2018-02" db="EMBL/GenBank/DDBJ databases">
        <title>Genomic Encyclopedia of Archaeal and Bacterial Type Strains, Phase II (KMG-II): from individual species to whole genera.</title>
        <authorList>
            <person name="Goeker M."/>
        </authorList>
    </citation>
    <scope>NUCLEOTIDE SEQUENCE [LARGE SCALE GENOMIC DNA]</scope>
    <source>
        <strain evidence="10 11">DSM 22857</strain>
    </source>
</reference>
<comment type="similarity">
    <text evidence="7">Belongs to the transcriptional regulatory Rex family.</text>
</comment>
<dbReference type="AlphaFoldDB" id="A0A2S6IH14"/>
<dbReference type="HAMAP" id="MF_01131">
    <property type="entry name" value="Rex"/>
    <property type="match status" value="1"/>
</dbReference>
<dbReference type="PANTHER" id="PTHR35786:SF1">
    <property type="entry name" value="REDOX-SENSING TRANSCRIPTIONAL REPRESSOR REX 1"/>
    <property type="match status" value="1"/>
</dbReference>
<keyword evidence="5 7" id="KW-0238">DNA-binding</keyword>
<proteinExistence type="inferred from homology"/>
<evidence type="ECO:0000256" key="2">
    <source>
        <dbReference type="ARBA" id="ARBA00022491"/>
    </source>
</evidence>
<dbReference type="InterPro" id="IPR003781">
    <property type="entry name" value="CoA-bd"/>
</dbReference>
<feature type="compositionally biased region" description="Gly residues" evidence="8">
    <location>
        <begin position="28"/>
        <end position="38"/>
    </location>
</feature>
<organism evidence="10 11">
    <name type="scientific">Kineococcus xinjiangensis</name>
    <dbReference type="NCBI Taxonomy" id="512762"/>
    <lineage>
        <taxon>Bacteria</taxon>
        <taxon>Bacillati</taxon>
        <taxon>Actinomycetota</taxon>
        <taxon>Actinomycetes</taxon>
        <taxon>Kineosporiales</taxon>
        <taxon>Kineosporiaceae</taxon>
        <taxon>Kineococcus</taxon>
    </lineage>
</organism>
<evidence type="ECO:0000313" key="11">
    <source>
        <dbReference type="Proteomes" id="UP000239485"/>
    </source>
</evidence>
<feature type="domain" description="CoA-binding" evidence="9">
    <location>
        <begin position="126"/>
        <end position="226"/>
    </location>
</feature>
<name>A0A2S6IH14_9ACTN</name>
<dbReference type="InterPro" id="IPR009718">
    <property type="entry name" value="Rex_DNA-bd_C_dom"/>
</dbReference>
<dbReference type="NCBIfam" id="NF003993">
    <property type="entry name" value="PRK05472.2-2"/>
    <property type="match status" value="1"/>
</dbReference>
<keyword evidence="3 7" id="KW-0805">Transcription regulation</keyword>
<dbReference type="InterPro" id="IPR036388">
    <property type="entry name" value="WH-like_DNA-bd_sf"/>
</dbReference>
<evidence type="ECO:0000313" key="10">
    <source>
        <dbReference type="EMBL" id="PPK93499.1"/>
    </source>
</evidence>
<keyword evidence="2 7" id="KW-0678">Repressor</keyword>
<dbReference type="NCBIfam" id="NF003995">
    <property type="entry name" value="PRK05472.2-4"/>
    <property type="match status" value="1"/>
</dbReference>
<feature type="DNA-binding region" description="H-T-H motif" evidence="7">
    <location>
        <begin position="63"/>
        <end position="102"/>
    </location>
</feature>
<comment type="subcellular location">
    <subcellularLocation>
        <location evidence="7">Cytoplasm</location>
    </subcellularLocation>
</comment>
<dbReference type="NCBIfam" id="NF003996">
    <property type="entry name" value="PRK05472.2-5"/>
    <property type="match status" value="1"/>
</dbReference>
<dbReference type="Gene3D" id="3.40.50.720">
    <property type="entry name" value="NAD(P)-binding Rossmann-like Domain"/>
    <property type="match status" value="1"/>
</dbReference>
<comment type="caution">
    <text evidence="10">The sequence shown here is derived from an EMBL/GenBank/DDBJ whole genome shotgun (WGS) entry which is preliminary data.</text>
</comment>
<dbReference type="GO" id="GO:0003700">
    <property type="term" value="F:DNA-binding transcription factor activity"/>
    <property type="evidence" value="ECO:0007669"/>
    <property type="project" value="UniProtKB-UniRule"/>
</dbReference>
<dbReference type="GO" id="GO:0003677">
    <property type="term" value="F:DNA binding"/>
    <property type="evidence" value="ECO:0007669"/>
    <property type="project" value="UniProtKB-UniRule"/>
</dbReference>
<feature type="compositionally biased region" description="Basic and acidic residues" evidence="8">
    <location>
        <begin position="39"/>
        <end position="50"/>
    </location>
</feature>
<dbReference type="InterPro" id="IPR036390">
    <property type="entry name" value="WH_DNA-bd_sf"/>
</dbReference>
<comment type="function">
    <text evidence="7">Modulates transcription in response to changes in cellular NADH/NAD(+) redox state.</text>
</comment>
<dbReference type="SUPFAM" id="SSF46785">
    <property type="entry name" value="Winged helix' DNA-binding domain"/>
    <property type="match status" value="1"/>
</dbReference>
<evidence type="ECO:0000256" key="8">
    <source>
        <dbReference type="SAM" id="MobiDB-lite"/>
    </source>
</evidence>
<sequence length="309" mass="31224">MNIDDATVGPLGGPRPAQAATGTRDGAAPGGEDGGPGDAGRDDGARDDPGRGVPEATVARLPQYLRALTALAERGTETVSSEALAAAVGVGSAKLRKDLSHLGSYGTRGVGYEVGHLLRQISAHLGLTQHWNVVIIGIGNLGRSLAGYGGFASRGFGVVGLYDDSPAVVGECVNGHVVRPLSEFEVPSAGCATIAVLAVPAAVAQRVCDLLVSAGVTSILNFAPVVLHVPEGVHVRRVDLASELQILAFHEQRKAAPGRTTALVDGATLVDGGRLGSRALAGQALDGQALEAALQPSAVGTLPRAGATR</sequence>
<comment type="subunit">
    <text evidence="7">Homodimer.</text>
</comment>
<dbReference type="Pfam" id="PF06971">
    <property type="entry name" value="Put_DNA-bind_N"/>
    <property type="match status" value="1"/>
</dbReference>
<keyword evidence="11" id="KW-1185">Reference proteome</keyword>
<keyword evidence="1 7" id="KW-0963">Cytoplasm</keyword>
<accession>A0A2S6IH14</accession>
<evidence type="ECO:0000256" key="1">
    <source>
        <dbReference type="ARBA" id="ARBA00022490"/>
    </source>
</evidence>
<dbReference type="InterPro" id="IPR058236">
    <property type="entry name" value="Rex_actinobacterial-type"/>
</dbReference>
<keyword evidence="6 7" id="KW-0804">Transcription</keyword>
<protein>
    <recommendedName>
        <fullName evidence="7">Redox-sensing transcriptional repressor Rex</fullName>
    </recommendedName>
</protein>
<dbReference type="SUPFAM" id="SSF51735">
    <property type="entry name" value="NAD(P)-binding Rossmann-fold domains"/>
    <property type="match status" value="1"/>
</dbReference>
<gene>
    <name evidence="7" type="primary">rex</name>
    <name evidence="10" type="ORF">CLV92_110127</name>
</gene>
<feature type="region of interest" description="Disordered" evidence="8">
    <location>
        <begin position="1"/>
        <end position="55"/>
    </location>
</feature>
<dbReference type="Proteomes" id="UP000239485">
    <property type="component" value="Unassembled WGS sequence"/>
</dbReference>
<keyword evidence="4 7" id="KW-0520">NAD</keyword>
<evidence type="ECO:0000256" key="3">
    <source>
        <dbReference type="ARBA" id="ARBA00023015"/>
    </source>
</evidence>
<dbReference type="InterPro" id="IPR036291">
    <property type="entry name" value="NAD(P)-bd_dom_sf"/>
</dbReference>
<dbReference type="GO" id="GO:0005737">
    <property type="term" value="C:cytoplasm"/>
    <property type="evidence" value="ECO:0007669"/>
    <property type="project" value="UniProtKB-SubCell"/>
</dbReference>
<dbReference type="EMBL" id="PTJD01000010">
    <property type="protein sequence ID" value="PPK93499.1"/>
    <property type="molecule type" value="Genomic_DNA"/>
</dbReference>
<evidence type="ECO:0000256" key="4">
    <source>
        <dbReference type="ARBA" id="ARBA00023027"/>
    </source>
</evidence>
<dbReference type="GO" id="GO:0045892">
    <property type="term" value="P:negative regulation of DNA-templated transcription"/>
    <property type="evidence" value="ECO:0007669"/>
    <property type="project" value="InterPro"/>
</dbReference>